<dbReference type="InterPro" id="IPR033942">
    <property type="entry name" value="IMPase"/>
</dbReference>
<evidence type="ECO:0000256" key="6">
    <source>
        <dbReference type="ARBA" id="ARBA00022842"/>
    </source>
</evidence>
<feature type="binding site" evidence="7">
    <location>
        <position position="219"/>
    </location>
    <ligand>
        <name>Mg(2+)</name>
        <dbReference type="ChEBI" id="CHEBI:18420"/>
        <label>1</label>
        <note>catalytic</note>
    </ligand>
</feature>
<dbReference type="PROSITE" id="PS00629">
    <property type="entry name" value="IMP_1"/>
    <property type="match status" value="1"/>
</dbReference>
<protein>
    <recommendedName>
        <fullName evidence="8">Inositol-1-monophosphatase</fullName>
        <ecNumber evidence="8">3.1.3.25</ecNumber>
    </recommendedName>
</protein>
<dbReference type="PROSITE" id="PS00630">
    <property type="entry name" value="IMP_2"/>
    <property type="match status" value="1"/>
</dbReference>
<feature type="binding site" evidence="7">
    <location>
        <position position="92"/>
    </location>
    <ligand>
        <name>Mg(2+)</name>
        <dbReference type="ChEBI" id="CHEBI:18420"/>
        <label>1</label>
        <note>catalytic</note>
    </ligand>
</feature>
<comment type="cofactor">
    <cofactor evidence="2 7 8">
        <name>Mg(2+)</name>
        <dbReference type="ChEBI" id="CHEBI:18420"/>
    </cofactor>
</comment>
<dbReference type="Proteomes" id="UP000215086">
    <property type="component" value="Chromosome"/>
</dbReference>
<dbReference type="PRINTS" id="PR00377">
    <property type="entry name" value="IMPHPHTASES"/>
</dbReference>
<sequence length="269" mass="29233">MEAARVQPKELEHFLRIANKAVDLAAEVLRDKFGRVEARLKGHADFVTEADTESQRVVCEVIHAEFPDHGFLGEEGGNFPPEEESTYFWILDPLDGTTNYIHGVPFFSISLALAYRDEVLVGVVLDPMLNERFTAVRGGGAFLNGRPIRVSSVTTLGEALVSIGLPPRVMADSADVRWMVQSAVHCLSLRRTGSAALNMAYLAAGRFDVSWALTTKVWDVAAGSLLIEEAGGVVTNLKGEPLSVKGGPYVAAANRGLLEEFFRAVGFRS</sequence>
<dbReference type="CDD" id="cd01639">
    <property type="entry name" value="IMPase"/>
    <property type="match status" value="1"/>
</dbReference>
<evidence type="ECO:0000256" key="5">
    <source>
        <dbReference type="ARBA" id="ARBA00022801"/>
    </source>
</evidence>
<evidence type="ECO:0000313" key="10">
    <source>
        <dbReference type="Proteomes" id="UP000215086"/>
    </source>
</evidence>
<evidence type="ECO:0000256" key="8">
    <source>
        <dbReference type="RuleBase" id="RU364068"/>
    </source>
</evidence>
<comment type="similarity">
    <text evidence="3 8">Belongs to the inositol monophosphatase superfamily.</text>
</comment>
<evidence type="ECO:0000256" key="2">
    <source>
        <dbReference type="ARBA" id="ARBA00001946"/>
    </source>
</evidence>
<feature type="binding site" evidence="7">
    <location>
        <position position="74"/>
    </location>
    <ligand>
        <name>Mg(2+)</name>
        <dbReference type="ChEBI" id="CHEBI:18420"/>
        <label>1</label>
        <note>catalytic</note>
    </ligand>
</feature>
<comment type="catalytic activity">
    <reaction evidence="1 8">
        <text>a myo-inositol phosphate + H2O = myo-inositol + phosphate</text>
        <dbReference type="Rhea" id="RHEA:24056"/>
        <dbReference type="ChEBI" id="CHEBI:15377"/>
        <dbReference type="ChEBI" id="CHEBI:17268"/>
        <dbReference type="ChEBI" id="CHEBI:43474"/>
        <dbReference type="ChEBI" id="CHEBI:84139"/>
        <dbReference type="EC" id="3.1.3.25"/>
    </reaction>
</comment>
<evidence type="ECO:0000256" key="1">
    <source>
        <dbReference type="ARBA" id="ARBA00001033"/>
    </source>
</evidence>
<dbReference type="KEGG" id="ttf:THTE_3814"/>
<dbReference type="OrthoDB" id="9772456at2"/>
<keyword evidence="4 7" id="KW-0479">Metal-binding</keyword>
<dbReference type="GO" id="GO:0046872">
    <property type="term" value="F:metal ion binding"/>
    <property type="evidence" value="ECO:0007669"/>
    <property type="project" value="UniProtKB-KW"/>
</dbReference>
<evidence type="ECO:0000256" key="4">
    <source>
        <dbReference type="ARBA" id="ARBA00022723"/>
    </source>
</evidence>
<dbReference type="PANTHER" id="PTHR20854">
    <property type="entry name" value="INOSITOL MONOPHOSPHATASE"/>
    <property type="match status" value="1"/>
</dbReference>
<dbReference type="PANTHER" id="PTHR20854:SF4">
    <property type="entry name" value="INOSITOL-1-MONOPHOSPHATASE-RELATED"/>
    <property type="match status" value="1"/>
</dbReference>
<proteinExistence type="inferred from homology"/>
<dbReference type="Gene3D" id="3.40.190.80">
    <property type="match status" value="1"/>
</dbReference>
<keyword evidence="5 8" id="KW-0378">Hydrolase</keyword>
<dbReference type="RefSeq" id="WP_095416206.1">
    <property type="nucleotide sequence ID" value="NZ_CP018477.1"/>
</dbReference>
<organism evidence="9 10">
    <name type="scientific">Thermogutta terrifontis</name>
    <dbReference type="NCBI Taxonomy" id="1331910"/>
    <lineage>
        <taxon>Bacteria</taxon>
        <taxon>Pseudomonadati</taxon>
        <taxon>Planctomycetota</taxon>
        <taxon>Planctomycetia</taxon>
        <taxon>Pirellulales</taxon>
        <taxon>Thermoguttaceae</taxon>
        <taxon>Thermogutta</taxon>
    </lineage>
</organism>
<keyword evidence="10" id="KW-1185">Reference proteome</keyword>
<evidence type="ECO:0000256" key="3">
    <source>
        <dbReference type="ARBA" id="ARBA00009759"/>
    </source>
</evidence>
<feature type="binding site" evidence="7">
    <location>
        <position position="94"/>
    </location>
    <ligand>
        <name>Mg(2+)</name>
        <dbReference type="ChEBI" id="CHEBI:18420"/>
        <label>1</label>
        <note>catalytic</note>
    </ligand>
</feature>
<dbReference type="InterPro" id="IPR020550">
    <property type="entry name" value="Inositol_monophosphatase_CS"/>
</dbReference>
<dbReference type="EC" id="3.1.3.25" evidence="8"/>
<dbReference type="GO" id="GO:0046854">
    <property type="term" value="P:phosphatidylinositol phosphate biosynthetic process"/>
    <property type="evidence" value="ECO:0007669"/>
    <property type="project" value="InterPro"/>
</dbReference>
<dbReference type="GO" id="GO:0006020">
    <property type="term" value="P:inositol metabolic process"/>
    <property type="evidence" value="ECO:0007669"/>
    <property type="project" value="TreeGrafter"/>
</dbReference>
<dbReference type="InterPro" id="IPR020583">
    <property type="entry name" value="Inositol_monoP_metal-BS"/>
</dbReference>
<dbReference type="SUPFAM" id="SSF56655">
    <property type="entry name" value="Carbohydrate phosphatase"/>
    <property type="match status" value="1"/>
</dbReference>
<keyword evidence="6 7" id="KW-0460">Magnesium</keyword>
<dbReference type="GO" id="GO:0007165">
    <property type="term" value="P:signal transduction"/>
    <property type="evidence" value="ECO:0007669"/>
    <property type="project" value="TreeGrafter"/>
</dbReference>
<dbReference type="GO" id="GO:0008934">
    <property type="term" value="F:inositol monophosphate 1-phosphatase activity"/>
    <property type="evidence" value="ECO:0007669"/>
    <property type="project" value="InterPro"/>
</dbReference>
<dbReference type="EMBL" id="CP018477">
    <property type="protein sequence ID" value="ASV76415.1"/>
    <property type="molecule type" value="Genomic_DNA"/>
</dbReference>
<name>A0A286RKC3_9BACT</name>
<dbReference type="Gene3D" id="3.30.540.10">
    <property type="entry name" value="Fructose-1,6-Bisphosphatase, subunit A, domain 1"/>
    <property type="match status" value="1"/>
</dbReference>
<feature type="binding site" evidence="7">
    <location>
        <position position="95"/>
    </location>
    <ligand>
        <name>Mg(2+)</name>
        <dbReference type="ChEBI" id="CHEBI:18420"/>
        <label>1</label>
        <note>catalytic</note>
    </ligand>
</feature>
<accession>A0A286RKC3</accession>
<dbReference type="Pfam" id="PF00459">
    <property type="entry name" value="Inositol_P"/>
    <property type="match status" value="1"/>
</dbReference>
<evidence type="ECO:0000256" key="7">
    <source>
        <dbReference type="PIRSR" id="PIRSR600760-2"/>
    </source>
</evidence>
<dbReference type="InterPro" id="IPR000760">
    <property type="entry name" value="Inositol_monophosphatase-like"/>
</dbReference>
<evidence type="ECO:0000313" key="9">
    <source>
        <dbReference type="EMBL" id="ASV76415.1"/>
    </source>
</evidence>
<gene>
    <name evidence="9" type="ORF">THTE_3814</name>
</gene>
<dbReference type="AlphaFoldDB" id="A0A286RKC3"/>
<reference evidence="9 10" key="1">
    <citation type="journal article" name="Front. Microbiol.">
        <title>Sugar Metabolism of the First Thermophilic Planctomycete Thermogutta terrifontis: Comparative Genomic and Transcriptomic Approaches.</title>
        <authorList>
            <person name="Elcheninov A.G."/>
            <person name="Menzel P."/>
            <person name="Gudbergsdottir S.R."/>
            <person name="Slesarev A.I."/>
            <person name="Kadnikov V.V."/>
            <person name="Krogh A."/>
            <person name="Bonch-Osmolovskaya E.A."/>
            <person name="Peng X."/>
            <person name="Kublanov I.V."/>
        </authorList>
    </citation>
    <scope>NUCLEOTIDE SEQUENCE [LARGE SCALE GENOMIC DNA]</scope>
    <source>
        <strain evidence="9 10">R1</strain>
    </source>
</reference>
<dbReference type="FunFam" id="3.30.540.10:FF:000003">
    <property type="entry name" value="Inositol-1-monophosphatase"/>
    <property type="match status" value="1"/>
</dbReference>